<proteinExistence type="predicted"/>
<gene>
    <name evidence="4" type="ORF">M9Y10_035170</name>
</gene>
<accession>A0ABR2KGY2</accession>
<feature type="domain" description="Mediator complex subunit 15 KIX" evidence="3">
    <location>
        <begin position="53"/>
        <end position="120"/>
    </location>
</feature>
<reference evidence="4 5" key="1">
    <citation type="submission" date="2024-04" db="EMBL/GenBank/DDBJ databases">
        <title>Tritrichomonas musculus Genome.</title>
        <authorList>
            <person name="Alves-Ferreira E."/>
            <person name="Grigg M."/>
            <person name="Lorenzi H."/>
            <person name="Galac M."/>
        </authorList>
    </citation>
    <scope>NUCLEOTIDE SEQUENCE [LARGE SCALE GENOMIC DNA]</scope>
    <source>
        <strain evidence="4 5">EAF2021</strain>
    </source>
</reference>
<name>A0ABR2KGY2_9EUKA</name>
<dbReference type="Pfam" id="PF16987">
    <property type="entry name" value="KIX_2"/>
    <property type="match status" value="1"/>
</dbReference>
<sequence>MEKDLINSLNNRIQNWKTAEITLQDFPYPPFTEVKCPTENKPQIANRFATGKGIPSRDRYNYLEKTRDVLNKMIPFDKQLAREIADKWEKDIFNNSNNYSIYTKETKAKYIEIKMNLEMQKNLPKV</sequence>
<comment type="caution">
    <text evidence="4">The sequence shown here is derived from an EMBL/GenBank/DDBJ whole genome shotgun (WGS) entry which is preliminary data.</text>
</comment>
<keyword evidence="5" id="KW-1185">Reference proteome</keyword>
<evidence type="ECO:0000256" key="2">
    <source>
        <dbReference type="ARBA" id="ARBA00023242"/>
    </source>
</evidence>
<comment type="subcellular location">
    <subcellularLocation>
        <location evidence="1">Nucleus</location>
    </subcellularLocation>
</comment>
<protein>
    <recommendedName>
        <fullName evidence="3">Mediator complex subunit 15 KIX domain-containing protein</fullName>
    </recommendedName>
</protein>
<dbReference type="EMBL" id="JAPFFF010000005">
    <property type="protein sequence ID" value="KAK8890394.1"/>
    <property type="molecule type" value="Genomic_DNA"/>
</dbReference>
<evidence type="ECO:0000313" key="4">
    <source>
        <dbReference type="EMBL" id="KAK8890394.1"/>
    </source>
</evidence>
<evidence type="ECO:0000259" key="3">
    <source>
        <dbReference type="Pfam" id="PF16987"/>
    </source>
</evidence>
<keyword evidence="2" id="KW-0539">Nucleus</keyword>
<evidence type="ECO:0000313" key="5">
    <source>
        <dbReference type="Proteomes" id="UP001470230"/>
    </source>
</evidence>
<dbReference type="InterPro" id="IPR036546">
    <property type="entry name" value="MED15_KIX"/>
</dbReference>
<dbReference type="Proteomes" id="UP001470230">
    <property type="component" value="Unassembled WGS sequence"/>
</dbReference>
<organism evidence="4 5">
    <name type="scientific">Tritrichomonas musculus</name>
    <dbReference type="NCBI Taxonomy" id="1915356"/>
    <lineage>
        <taxon>Eukaryota</taxon>
        <taxon>Metamonada</taxon>
        <taxon>Parabasalia</taxon>
        <taxon>Tritrichomonadida</taxon>
        <taxon>Tritrichomonadidae</taxon>
        <taxon>Tritrichomonas</taxon>
    </lineage>
</organism>
<evidence type="ECO:0000256" key="1">
    <source>
        <dbReference type="ARBA" id="ARBA00004123"/>
    </source>
</evidence>